<dbReference type="GO" id="GO:0003700">
    <property type="term" value="F:DNA-binding transcription factor activity"/>
    <property type="evidence" value="ECO:0007669"/>
    <property type="project" value="InterPro"/>
</dbReference>
<dbReference type="SUPFAM" id="SSF46785">
    <property type="entry name" value="Winged helix' DNA-binding domain"/>
    <property type="match status" value="1"/>
</dbReference>
<dbReference type="Gene3D" id="1.10.10.10">
    <property type="entry name" value="Winged helix-like DNA-binding domain superfamily/Winged helix DNA-binding domain"/>
    <property type="match status" value="1"/>
</dbReference>
<evidence type="ECO:0000259" key="4">
    <source>
        <dbReference type="PROSITE" id="PS50931"/>
    </source>
</evidence>
<sequence>MESALVIPLLRREGAVLSLTLEAQKRVKLFDEAAYLCRSLFAVGGSTVLRPTIRFSALIRFLVAAKTGSIRAAAKELGVGQPQLTRQLSELERSLDCALLLRTRTGVRCTATGERGQHGGGVGFRSQKPAL</sequence>
<evidence type="ECO:0000256" key="2">
    <source>
        <dbReference type="ARBA" id="ARBA00023015"/>
    </source>
</evidence>
<keyword evidence="3" id="KW-0804">Transcription</keyword>
<dbReference type="Proteomes" id="UP000216188">
    <property type="component" value="Unassembled WGS sequence"/>
</dbReference>
<dbReference type="OrthoDB" id="7781876at2"/>
<evidence type="ECO:0000313" key="6">
    <source>
        <dbReference type="Proteomes" id="UP000216188"/>
    </source>
</evidence>
<dbReference type="InterPro" id="IPR036388">
    <property type="entry name" value="WH-like_DNA-bd_sf"/>
</dbReference>
<comment type="caution">
    <text evidence="5">The sequence shown here is derived from an EMBL/GenBank/DDBJ whole genome shotgun (WGS) entry which is preliminary data.</text>
</comment>
<gene>
    <name evidence="5" type="ORF">CEV34_4217</name>
</gene>
<dbReference type="InterPro" id="IPR000847">
    <property type="entry name" value="LysR_HTH_N"/>
</dbReference>
<dbReference type="EMBL" id="NNRM01000044">
    <property type="protein sequence ID" value="OYR22385.1"/>
    <property type="molecule type" value="Genomic_DNA"/>
</dbReference>
<dbReference type="PROSITE" id="PS50931">
    <property type="entry name" value="HTH_LYSR"/>
    <property type="match status" value="1"/>
</dbReference>
<evidence type="ECO:0000256" key="3">
    <source>
        <dbReference type="ARBA" id="ARBA00023163"/>
    </source>
</evidence>
<dbReference type="GO" id="GO:0000976">
    <property type="term" value="F:transcription cis-regulatory region binding"/>
    <property type="evidence" value="ECO:0007669"/>
    <property type="project" value="TreeGrafter"/>
</dbReference>
<reference evidence="5 6" key="1">
    <citation type="submission" date="2017-07" db="EMBL/GenBank/DDBJ databases">
        <title>Phylogenetic study on the rhizospheric bacterium Ochrobactrum sp. A44.</title>
        <authorList>
            <person name="Krzyzanowska D.M."/>
            <person name="Ossowicki A."/>
            <person name="Rajewska M."/>
            <person name="Maciag T."/>
            <person name="Kaczynski Z."/>
            <person name="Czerwicka M."/>
            <person name="Jafra S."/>
        </authorList>
    </citation>
    <scope>NUCLEOTIDE SEQUENCE [LARGE SCALE GENOMIC DNA]</scope>
    <source>
        <strain evidence="5 6">CCUG 30717</strain>
    </source>
</reference>
<keyword evidence="2" id="KW-0805">Transcription regulation</keyword>
<protein>
    <submittedName>
        <fullName evidence="5">Bacterial regulatory helix-turn-helix, lysR family protein</fullName>
    </submittedName>
</protein>
<feature type="domain" description="HTH lysR-type" evidence="4">
    <location>
        <begin position="53"/>
        <end position="110"/>
    </location>
</feature>
<accession>A0A256G5I4</accession>
<keyword evidence="6" id="KW-1185">Reference proteome</keyword>
<organism evidence="5 6">
    <name type="scientific">Brucella pseudogrignonensis</name>
    <dbReference type="NCBI Taxonomy" id="419475"/>
    <lineage>
        <taxon>Bacteria</taxon>
        <taxon>Pseudomonadati</taxon>
        <taxon>Pseudomonadota</taxon>
        <taxon>Alphaproteobacteria</taxon>
        <taxon>Hyphomicrobiales</taxon>
        <taxon>Brucellaceae</taxon>
        <taxon>Brucella/Ochrobactrum group</taxon>
        <taxon>Brucella</taxon>
    </lineage>
</organism>
<dbReference type="PANTHER" id="PTHR30126:SF39">
    <property type="entry name" value="HTH-TYPE TRANSCRIPTIONAL REGULATOR CYSL"/>
    <property type="match status" value="1"/>
</dbReference>
<dbReference type="InterPro" id="IPR036390">
    <property type="entry name" value="WH_DNA-bd_sf"/>
</dbReference>
<evidence type="ECO:0000256" key="1">
    <source>
        <dbReference type="ARBA" id="ARBA00009437"/>
    </source>
</evidence>
<dbReference type="Pfam" id="PF00126">
    <property type="entry name" value="HTH_1"/>
    <property type="match status" value="1"/>
</dbReference>
<name>A0A256G5I4_9HYPH</name>
<evidence type="ECO:0000313" key="5">
    <source>
        <dbReference type="EMBL" id="OYR22385.1"/>
    </source>
</evidence>
<dbReference type="PRINTS" id="PR00039">
    <property type="entry name" value="HTHLYSR"/>
</dbReference>
<dbReference type="PANTHER" id="PTHR30126">
    <property type="entry name" value="HTH-TYPE TRANSCRIPTIONAL REGULATOR"/>
    <property type="match status" value="1"/>
</dbReference>
<dbReference type="AlphaFoldDB" id="A0A256G5I4"/>
<dbReference type="STRING" id="419475.A8A54_20000"/>
<comment type="similarity">
    <text evidence="1">Belongs to the LysR transcriptional regulatory family.</text>
</comment>
<proteinExistence type="inferred from homology"/>